<feature type="compositionally biased region" description="Acidic residues" evidence="1">
    <location>
        <begin position="6076"/>
        <end position="6087"/>
    </location>
</feature>
<keyword evidence="3" id="KW-1185">Reference proteome</keyword>
<dbReference type="NCBIfam" id="TIGR04131">
    <property type="entry name" value="Bac_Flav_CTERM"/>
    <property type="match status" value="1"/>
</dbReference>
<proteinExistence type="predicted"/>
<name>A0AAC9LLX5_9FLAO</name>
<dbReference type="Pfam" id="PF17963">
    <property type="entry name" value="Big_9"/>
    <property type="match status" value="40"/>
</dbReference>
<dbReference type="PROSITE" id="PS00018">
    <property type="entry name" value="EF_HAND_1"/>
    <property type="match status" value="2"/>
</dbReference>
<dbReference type="GO" id="GO:0005509">
    <property type="term" value="F:calcium ion binding"/>
    <property type="evidence" value="ECO:0007669"/>
    <property type="project" value="InterPro"/>
</dbReference>
<dbReference type="Proteomes" id="UP000187506">
    <property type="component" value="Chromosome"/>
</dbReference>
<feature type="region of interest" description="Disordered" evidence="1">
    <location>
        <begin position="1821"/>
        <end position="1841"/>
    </location>
</feature>
<dbReference type="EMBL" id="CP019352">
    <property type="protein sequence ID" value="APY00889.1"/>
    <property type="molecule type" value="Genomic_DNA"/>
</dbReference>
<dbReference type="NCBIfam" id="NF012211">
    <property type="entry name" value="tand_rpt_95"/>
    <property type="match status" value="32"/>
</dbReference>
<dbReference type="InterPro" id="IPR018247">
    <property type="entry name" value="EF_Hand_1_Ca_BS"/>
</dbReference>
<feature type="region of interest" description="Disordered" evidence="1">
    <location>
        <begin position="26"/>
        <end position="47"/>
    </location>
</feature>
<feature type="region of interest" description="Disordered" evidence="1">
    <location>
        <begin position="5734"/>
        <end position="5760"/>
    </location>
</feature>
<feature type="region of interest" description="Disordered" evidence="1">
    <location>
        <begin position="4810"/>
        <end position="4836"/>
    </location>
</feature>
<feature type="compositionally biased region" description="Acidic residues" evidence="1">
    <location>
        <begin position="6094"/>
        <end position="6116"/>
    </location>
</feature>
<sequence>MFGQNIAATDGGTPCSNCAPTGWADTGGTPDISNNTTGAAPGTGGGNADWVIAEGSTTNITLPLPPNNHNDWLSLRDIGTAGGEESVGTDITNLTIGKEYEVIAYSLTVVTAQTGESGFYYAGTYNDQYAFTAGGVTNSVSPLSVNTWATNKLRFTATATTEPLLITPGANAALTTATAANSVFIETVQVSITVDAVNEVPVADDNSDITAINTPTTFNVTSTDIDGDGNIDPATVDLDTSTPGIQNSISTAEGAWSVNGSGDVTFTPVTGFLGTASLPYTINDDYVLDGNNQAATSNPATISVTVYPDNDGDGIDDQTDLDDDNDGILDINELSCSPGFVNLGQTFTNNDTGTNGGSASATLNNIYPFDGVDVVSATYELLGSTNWGTGVNSASTAGVTGDYINTQPNNTNFPNGDIAVYTYTFSEPVYNVEFKFGGLDNQDRADFTASNGAINTPVILSDINLGANGVFSGQSVVSSAGGANAPNNAIRAFISGPVTEISIAVGKQDGNSGAVTMQFFELEYCVAKDSDGDGTPDIFDTDSDGDGCFDALEGGDNIEAVNVLPNGQLDGAVDSTTGVPNNVDVNNGQTAGTSIDNTQFDSFGQCDSDGDGVIDANDICNGFDDTADIDGDGVPNGCDLDNDNDGILDANECSPSKTVDILIQATDLTYTASGNPGNIGDTARYANVGSYEGTAIDLRITVLGNSDPANLEVDLSGVSFDPANGEPIIYYPIYLASTDPAITGFANFDFEFLINGTNNLIEVPANMVFQDIDDTTPGELVEFNKADILDYEVTTTTSLVVASSVTTSSFGSAGSFLRVTSTGNSTGAADENLWFGIQMPFVDQFDITFAKRQFDTGYLFNTQSFTNPSSTTQVTPGCTSDYDNDGIPDYLDVDSDNDGCFDALEGNENISATEVSANGQLNGTVDANGVPDNVTNQANGQGVGGSVDGTPSDSDGQCDSDNDGIIDALDQCPGFDDNANADGDAYPDACDDDDDNDGISDADEGLVITNAAPVCGTQTTLNFNNAFTEESGDGDAATFLLNETFRFSNVATGIDALVTITELNGTTVPVLDDNASNPNAFQPRSAFNLATSGTRAYTEYRFDFVSTGGTVGVNDVVIPNFFVTFNDVDGGQRYGEQNWSESADSYAVDNPTELLITEESNFIVGTSGITEYPGVTDSFPQVNYSTQHTGKSTYTIRLGVIARIDGASASGRQHNVTFDCPSNFNNPSTTTTVDSDGDGIPNHLDLDSDGDGCFDALEGNGGITPAQLDANGMITGAINTNGIPNAANSGNGQADVSATDDTVQAFICNPVDTDGDGVLDNVDIDDDNDGILDTVESGGIDPTGDDDNDGILNYQDADFCTLNGQGICSNLDPDNDGIPNHLDLDADGDGIPDNNEAQTTLGYIAPLDDGSDSSTANDGIPNVTANGLPVSYNFNNEELGLLPVNTDTVDNPDYLDLDSDNQGANDTVEAGLTLDNTDTDGDGLDDAVDTTNVLVGGLPDYSDPNGTINDTALLPDSDGDLGSGGNVDFRDKSTPTDADGDNVLNPDDYDDDNDGITDVTEGYGFYTNGEGVCTGLNYNFTGGTYITGTGTGIGTVNAQYRFVGVGSDSNGTAIDAIVRVVQKSNSVTIQSIDQNLGDNNALQPRLRYATGATGNLSIQLEVRFILASSPNSAPVSANVDRVGGFIQDIDSGNGIREYYRVQDIVGYSLGGPTNVIASDIGSGVVQFIANGTGSAPIEPIDTANIYRVFFQKRDVNSFNFTIGAAKSTNNQVDRYYSIRFDECRIDLYNNPQHVFFNAPDTDGDTIPDYLDEDSDGDGCNDADEAYANADTDSDNNGNYGSGTPTVDADGLVTAAGLSGPNDNHYSTQPVAITAGETYLQGIITSIDTVPTDQNGVVGGTATFTATASGTAVTTTPITSASTDLEYQWQISTDGGATFSDIAGASGTTTSGTQVSYTTPLLLTTDDGNIYNVIFTNEANICPEEASATLNINNSAPIAVDDNYTVDEDDSVELTPLDLDTDVDLDTLVIESINGETLTPGTPQTILVTNGTVVITDPNNTPADPSDDLIIFTPDSDYYGTVTIPYVINDGNGGTDTANEIITVTPTPDAENDTATTEEDTPVNIDVLDNDDLGTEPTTITVVTTPANGTATINDNGTPADPSDDYVVYTPDADFDGPTDTFDYTITDANGNESTATVTVTVTPTPDAENDTATTAEDTPVDIDVLDNDDLGTEPTTITAVTTPANGTATINDNGTPADPSDDYVVYTPDADFDGPTDTFDYTITDANGNESTATVTVTVTPTPDAENDTATTEEDTPVDIDVLDNDDLGTEPTTITAVTTPANGTATINDNGTPADPSDDYVVYTPDADFDGPTDTFDYTITDANGNESTATVTVTVTPTPDAENDTATTAEDTPVDIDVLDNDDLGTEPTTITAVTTPANGTATINDNGTPADPSDDYVVYTPDADFDGPTDTFDYTITDANGNESTATVTVTVTPTPDAENDTATTEEDTPVNIDVLDNDDLGTEPTTITAVTTPANGTATINDNGTPADPSDDYVVYTPDADFDGPTDTFDYTITDANGNESTATVTVTVTPTPDAENDTATTEEDTPVNIDVLDNDDLGTEPTTITAVTTPANGTATINDNGTPADPSDDYVVYTPDADFDGPTDTFDYTITDANGNESTATVTVTVTPTPDAENDTATTEEDTPVDIDVLDNDDLGTEPTTITAVTTPANGTVTINDNGTPADPSDDYVVYTPDADFDGPTDTFDYTITDANGNESTATVTVTVTPTPDAENDTATTAEDTPVDIDVLDNDDLGTEPTTITAVTTPANGTATINDNGTPADPSDDYVVYTPDADFDGPTDTFDYTITDANGNESTATVTVTVTPTPDAENDTATTAEDTPVDIDVLDNDDLGTEPTTITAVTTPANGTATINDNGTPADPSDDYVVYTPDADFDGPTDTFDYTITDANGNESTATVTVTVTPTPDAENDTATTEEDTPVDIDVLDNDDLGTEPTTITAVTTPANGTATINDNGTPADPSDDYVVYTPDADFDGPTDTFDYTITDANGNESTATVTVTVTPTPDAENDTATTEEDTPVDIDVLDNDDLGTEPTTITAVTTPANGTATINDNGTPADPSDDYVVYTPNADFDGPTDTFDYTITDANGNESTATVTVTVTPTPDAENDTATTAEDTPVDIDVLDNDDLGTEPTTITAVTTPANGTATINDNGTPADPSDDYVVYTPDADFDGPTDTFDYTITDANGNESTATVTVTVTPTPDAENDTATTAEDTPVDIDVLDNDDLGTEPTTITAVTTPANGTATINDNGTPADPSDDYVVYTPDADFDGPTDTFDYTITDANGNESTATVTVTVTPTPDAENDTATTAEDTPVDIDVLDNDDLGTEPTTITAVTTPANGTATINDNGTPADPSDDYVVYTPDADFDGPTDTFDYTITDANGNESTATVTVTVTPTPDAENDTATTAEDTPVNIDVLDNDDLGTEPTTITAVTTPANGTATINDNGTPADPSDDYVVYTPDADFDGPTDTFDYTITDANGNESTATVTVTVTPTPDAENDTATTEEDTPVDIDVLDNDDLGTEPTTITAVTTPANGTATINDNGTPADPSDDYVVYTPDADFDGPTDTFDYTITDANGNESTATVTVTVTPTPDAENDTATTEEDTPVDIDVLDNDDLGTEPTTITAVTTPANGTVTINDNGTPADPSDDYVVYTPDADFDGPTDTFDYTITDANGNESTATVTVTVTPTPDAENDTATTEEDTPVDIDVLDNDDLGTEPTTITAVTTPANGTATINDNGTPADPSDDYVVYTPNADFDGPTDTFDYTITDANGNESTATVTVTVTPTPDAENDTATTEEDTPVDIDVLDNDDLGTEPTTITAVTTPANGTATINDNGTPADPSDDYVVYTPNADFDGPTDTFDYTITDANGNESTATVTVTVTPTPDAENDTATTEEDTPVDIDVLDNDDLGTEPTTITVVTTPANGTVTINDNGTPADPSDDYVVYTPNADFDGPTDTFDYTITDANGNESTATVTVTVTPTPDAENDTATTAEDTPVDIDVLDNDDLGTEPTTITAVTTPANGTVTINDNGTPADPSDDYVVYTPDADFNGTDTFDYTITDDNGNESTATVTVTVTPLSDLEDDTVSTNEDTPVVVDVFDNDNDIPTDGTIVATDPANGTVVITDPNNTPNDPSDDVVTYTPDPDFSGTDTFDYTVCDTATPQNCETATVTVTVDPVVDTEDDMVNTDEDTPVVVDVFDNDNDIPTDGTISATDPANGTVVITDPNNTPNDPSDDVVTYTPDAGFTGTDTFDYTVCDTATPQNCDTATVTVTVNAEDVPVAEDDAVTVSEDSTDNVIDVLADNGNGLDDFGADGPNAGAITLPSGTTTEGGTVTVDDNGTPADPTDDTILYTPAADFNGTDTFDYTITDSDGDESTATVTVTVTPLSDLEDDTVSTNEDTPVVVDVFDNDDDIPTDGTIVATDPANGTVVITDPNNTPNDPSDDVVTYTPDPDFSGTDTFDYTVCDTATPQNCETATVTVTVDPVVDTEDDMVNTDEDTPVVVDVFDNDNDIPTDGTISATDPANGTVVITDPNNTPNDPSDDVVTYTPDAGFTGTDTFDYTVCDTATPQNCDTATVTVTVNAEDVPVAEDDTVTVSEDSTDNVIDVLADNGNGLDDFGADGPNAGAITLPSGTTTEGGTVTVDDNGTPSDPTDDTILYTPAADFNGTDTFDYTITDSDGDESTATVTVTVTPLSDLEDDVVSTNEDTPVVVDVFDNDDDIPTDGTITATDPANGTVVITDPNNTPNDPSDDVVTYTPDPDFSGTDTFDYTVCDTATPQNCETATVTVTVDPVVDTEDDMVNTDEDTPVVVDVFDNDNDIPTDGTISATDPANGTVVITDPNNTPNDPSDDVVTYTPDAGFTGTDTFDYTVCDTATPQNCDTATVTVTVNAEDVPVAEDDAVTVSEDSTDNVIDVLADNGNGLDDFGADGPNAGAITLPSGTTTEGGTVTVDDNGTPTDPTDDTIVYTPAADFSGTDTFDYTITDSDGDESTATVTVTVTPLSDLEDDTVSTNEDTPVVVDVFDNDDDIPTDGTIVATDPANGTVVITDPNNTPNDPSDDVVTYTPDPDFSGTDTFDYTVCDTATPQNCETATVTVTVDPVVDTEDDMVNTDEDTPVVVDVFDNDNDIPTDGTISATDPANGTVVITDPNNTPNDPSDDVVTYTPDAGFTGTDTFDYTVCDTATPQNCDTATVTVTVNAEDVPVAEDDTVTVSEDSTDNVIDVLADNGNGLDDFGADGPNAGAITLPSGTTTEGGTVTVDDNGTPSDPTDDTILYTPAADFNGTDTFDYTITDSDGDESTATVTVTVTPLSDLEDDVVSTNEDTPVVVDVFDNDDDIPTDGTITATDPANGTVVITDPNNTPNDPSDDVVTYTPDPDFSGTDTFDYTVCDTATPQNCETATVTVTVDPVVDTEDDMVNTDEDTPVVVDVFDNDNDIPTDGTISATDPANGTVVITDPNNTPNDPSDDVVTYTPDAGFTGTDTFDYTVCDTATPQNCDTATVTVTVNAEDVPVAEDDTVTVSEDSTDNVIDVLADNGNGLDDFGADGPNAGAITLPSGTTTEGGTVSVDDNGTPADPTDDTILYTPAADFNGTDTFDYTITDSDGDESTATVTVTVTPLSDLEDDVVSTNEDTPVVVDVFDNDDDIPTDGTITATDPANGTVVITDPNNTPNDPSDDVVTYTPDPDFSGTDTFDYTVCDTATPQNCETATVTVTVDPVVDTEDDMVSTDINTPIIVDVFDNDNDIPTDGTISATDPANGTVVIIDPNNTPNDPSDDVVTYTPDVGFTGTDTFDYTVCDTATPQNCDTATVTVTVNACSSTVDTDGDGLTDCEETTGIDDPSTPLDPNDFGDGISDPNDPCDPFGASVIDTDGDGVTDCQEILDGTGVDNPCDFDAANITVVTAEPYLSSDCDGDGVTNGDEEIDGTDIFENCSFLTDSVTLPQSAEFFNGDCDNDNVINGIEFPLNDTDDDGTPNWLDTDDDNDGILTINEDYADVDISDGEVDSTGNDDPTDNDTDNDGTPDYLDTDDDGDGIPTADENPDANGNGIGFGDDAADSDGDGLPDYLEVDNGQVIGDIEVFNAVTPNGDNDNDVFVIKNIELFPDNTVEIYNRWGVLVYETQGYGQNGKYFKGESEGRVTIKQKEQLPVGTYYYIINYNNGVEEKSKAGYLYIQR</sequence>
<evidence type="ECO:0000313" key="2">
    <source>
        <dbReference type="EMBL" id="APY00889.1"/>
    </source>
</evidence>
<evidence type="ECO:0000313" key="3">
    <source>
        <dbReference type="Proteomes" id="UP000187506"/>
    </source>
</evidence>
<evidence type="ECO:0008006" key="4">
    <source>
        <dbReference type="Google" id="ProtNLM"/>
    </source>
</evidence>
<feature type="region of interest" description="Disordered" evidence="1">
    <location>
        <begin position="4600"/>
        <end position="4628"/>
    </location>
</feature>
<dbReference type="Gene3D" id="2.60.40.3440">
    <property type="match status" value="38"/>
</dbReference>
<feature type="region of interest" description="Disordered" evidence="1">
    <location>
        <begin position="5640"/>
        <end position="5661"/>
    </location>
</feature>
<feature type="compositionally biased region" description="Acidic residues" evidence="1">
    <location>
        <begin position="6051"/>
        <end position="6068"/>
    </location>
</feature>
<feature type="region of interest" description="Disordered" evidence="1">
    <location>
        <begin position="5426"/>
        <end position="5452"/>
    </location>
</feature>
<feature type="region of interest" description="Disordered" evidence="1">
    <location>
        <begin position="5216"/>
        <end position="5244"/>
    </location>
</feature>
<feature type="region of interest" description="Disordered" evidence="1">
    <location>
        <begin position="921"/>
        <end position="962"/>
    </location>
</feature>
<accession>A0AAC9LLX5</accession>
<dbReference type="KEGG" id="lvn:BWR22_11390"/>
<dbReference type="InterPro" id="IPR026341">
    <property type="entry name" value="T9SS_type_B"/>
</dbReference>
<protein>
    <recommendedName>
        <fullName evidence="4">Gliding motility-associated-like protein</fullName>
    </recommendedName>
</protein>
<feature type="region of interest" description="Disordered" evidence="1">
    <location>
        <begin position="6048"/>
        <end position="6149"/>
    </location>
</feature>
<dbReference type="InterPro" id="IPR028974">
    <property type="entry name" value="TSP_type-3_rpt"/>
</dbReference>
<evidence type="ECO:0000256" key="1">
    <source>
        <dbReference type="SAM" id="MobiDB-lite"/>
    </source>
</evidence>
<dbReference type="Pfam" id="PF13585">
    <property type="entry name" value="CHU_C"/>
    <property type="match status" value="1"/>
</dbReference>
<dbReference type="SUPFAM" id="SSF103647">
    <property type="entry name" value="TSP type-3 repeat"/>
    <property type="match status" value="2"/>
</dbReference>
<dbReference type="Gene3D" id="4.10.1080.10">
    <property type="entry name" value="TSP type-3 repeat"/>
    <property type="match status" value="1"/>
</dbReference>
<gene>
    <name evidence="2" type="ORF">BWR22_11390</name>
</gene>
<reference evidence="2 3" key="1">
    <citation type="submission" date="2017-01" db="EMBL/GenBank/DDBJ databases">
        <title>Complete genome of Lacinutrix venerupis DOK2-8 isolated from seawater in Dokdo.</title>
        <authorList>
            <person name="Chi W.-J."/>
            <person name="Kim J.H."/>
        </authorList>
    </citation>
    <scope>NUCLEOTIDE SEQUENCE [LARGE SCALE GENOMIC DNA]</scope>
    <source>
        <strain evidence="2 3">DOK2-8</strain>
    </source>
</reference>
<feature type="region of interest" description="Disordered" evidence="1">
    <location>
        <begin position="1498"/>
        <end position="1553"/>
    </location>
</feature>
<organism evidence="2 3">
    <name type="scientific">Lacinutrix venerupis</name>
    <dbReference type="NCBI Taxonomy" id="1486034"/>
    <lineage>
        <taxon>Bacteria</taxon>
        <taxon>Pseudomonadati</taxon>
        <taxon>Bacteroidota</taxon>
        <taxon>Flavobacteriia</taxon>
        <taxon>Flavobacteriales</taxon>
        <taxon>Flavobacteriaceae</taxon>
        <taxon>Lacinutrix</taxon>
    </lineage>
</organism>